<keyword evidence="3 8" id="KW-0812">Transmembrane</keyword>
<dbReference type="Gene3D" id="1.20.1530.20">
    <property type="match status" value="1"/>
</dbReference>
<keyword evidence="4 8" id="KW-1133">Transmembrane helix</keyword>
<proteinExistence type="predicted"/>
<evidence type="ECO:0000256" key="2">
    <source>
        <dbReference type="ARBA" id="ARBA00022448"/>
    </source>
</evidence>
<feature type="transmembrane region" description="Helical" evidence="8">
    <location>
        <begin position="133"/>
        <end position="151"/>
    </location>
</feature>
<dbReference type="HOGENOM" id="CLU_005126_10_0_1"/>
<dbReference type="GO" id="GO:0015297">
    <property type="term" value="F:antiporter activity"/>
    <property type="evidence" value="ECO:0007669"/>
    <property type="project" value="InterPro"/>
</dbReference>
<evidence type="ECO:0000256" key="1">
    <source>
        <dbReference type="ARBA" id="ARBA00004141"/>
    </source>
</evidence>
<dbReference type="InterPro" id="IPR050794">
    <property type="entry name" value="CPA2_transporter"/>
</dbReference>
<dbReference type="AlphaFoldDB" id="M5CH60"/>
<feature type="domain" description="Cation/H+ exchanger transmembrane" evidence="9">
    <location>
        <begin position="18"/>
        <end position="260"/>
    </location>
</feature>
<keyword evidence="6 8" id="KW-0472">Membrane</keyword>
<dbReference type="Pfam" id="PF00999">
    <property type="entry name" value="Na_H_Exchanger"/>
    <property type="match status" value="1"/>
</dbReference>
<name>M5CH60_THACB</name>
<gene>
    <name evidence="10" type="ORF">BN14_11457</name>
</gene>
<dbReference type="InterPro" id="IPR038770">
    <property type="entry name" value="Na+/solute_symporter_sf"/>
</dbReference>
<evidence type="ECO:0000256" key="8">
    <source>
        <dbReference type="SAM" id="Phobius"/>
    </source>
</evidence>
<organism evidence="10 11">
    <name type="scientific">Thanatephorus cucumeris (strain AG1-IB / isolate 7/3/14)</name>
    <name type="common">Lettuce bottom rot fungus</name>
    <name type="synonym">Rhizoctonia solani</name>
    <dbReference type="NCBI Taxonomy" id="1108050"/>
    <lineage>
        <taxon>Eukaryota</taxon>
        <taxon>Fungi</taxon>
        <taxon>Dikarya</taxon>
        <taxon>Basidiomycota</taxon>
        <taxon>Agaricomycotina</taxon>
        <taxon>Agaricomycetes</taxon>
        <taxon>Cantharellales</taxon>
        <taxon>Ceratobasidiaceae</taxon>
        <taxon>Rhizoctonia</taxon>
        <taxon>Rhizoctonia solani AG-1</taxon>
    </lineage>
</organism>
<reference evidence="10 11" key="1">
    <citation type="journal article" date="2013" name="J. Biotechnol.">
        <title>Establishment and interpretation of the genome sequence of the phytopathogenic fungus Rhizoctonia solani AG1-IB isolate 7/3/14.</title>
        <authorList>
            <person name="Wibberg D.W."/>
            <person name="Jelonek L.J."/>
            <person name="Rupp O.R."/>
            <person name="Hennig M.H."/>
            <person name="Eikmeyer F.E."/>
            <person name="Goesmann A.G."/>
            <person name="Hartmann A.H."/>
            <person name="Borriss R.B."/>
            <person name="Grosch R.G."/>
            <person name="Puehler A.P."/>
            <person name="Schlueter A.S."/>
        </authorList>
    </citation>
    <scope>NUCLEOTIDE SEQUENCE [LARGE SCALE GENOMIC DNA]</scope>
    <source>
        <strain evidence="11">AG1-IB / isolate 7/3/14</strain>
    </source>
</reference>
<sequence length="699" mass="74831">MGRIPGFTEDVFPEPSRPFLSLVANIGLILFLFLVGLEIDVGIIKRNARTSVTISAGGMLLPFGIGCAVAIPLYNNFIDPDAASFGHFLLFVGVAFSITAFPVLCRILVALELLDTTVGIVVLSAGIGNDVVGWTLLALTVALTLFILYPAKHVMAWLARWTGSVESGPSPLFMTTTILLVFGSAFFTDIIGVHAIFGGFLAGLAIPHEGGLAIVLTEKLEDMVSIIFLPLYFTLSGPSTDLRLLNDGTTWGYTVLICVTAYIESATIGTLMSCKGLVELIVLNVGLSAGILSTQVFSMFVLEALVLTFATTPATLWLYPVKYRARANIVGEIFDRRNDSESSQDSDTSDEILGLTGKRKFSFVFDGLESLPGAMMLSRLLQVVAPSLPEAEPPKIETRSSLGSSKISPASVTNEEPLTMPCGVTIDAPRLFELTERTSAIMRSSEIGQIITRDPLLTVFRTFAEMEGIPVTSALSIISHESFSTSVVDHSAENGDEMIMVSWTPSTTQTTTNAQSPTQPIHNPFDGLFRTNVGVDATSSGSHSQFLRQLFAKSSVDVALFIDCGSGGPSSGGVQHLFVPFFGGPDDRLALSFVIQLCKHPLVSATVVRIHKAESVGINTTAPELTCPTTAEQPEDVAAIKVNNMSIPSTNGELPDTVYAAADTQTRIASDALDDIMWTRCSSQLGSRNINFEMAEASD</sequence>
<comment type="caution">
    <text evidence="10">The sequence shown here is derived from an EMBL/GenBank/DDBJ whole genome shotgun (WGS) entry which is preliminary data.</text>
</comment>
<keyword evidence="5" id="KW-0406">Ion transport</keyword>
<feature type="transmembrane region" description="Helical" evidence="8">
    <location>
        <begin position="172"/>
        <end position="197"/>
    </location>
</feature>
<evidence type="ECO:0000256" key="6">
    <source>
        <dbReference type="ARBA" id="ARBA00023136"/>
    </source>
</evidence>
<protein>
    <submittedName>
        <fullName evidence="10">K(+)/H(+) antiporter 1</fullName>
    </submittedName>
</protein>
<dbReference type="Proteomes" id="UP000012065">
    <property type="component" value="Unassembled WGS sequence"/>
</dbReference>
<dbReference type="GO" id="GO:1902600">
    <property type="term" value="P:proton transmembrane transport"/>
    <property type="evidence" value="ECO:0007669"/>
    <property type="project" value="InterPro"/>
</dbReference>
<feature type="transmembrane region" description="Helical" evidence="8">
    <location>
        <begin position="85"/>
        <end position="104"/>
    </location>
</feature>
<dbReference type="PANTHER" id="PTHR32468">
    <property type="entry name" value="CATION/H + ANTIPORTER"/>
    <property type="match status" value="1"/>
</dbReference>
<evidence type="ECO:0000313" key="11">
    <source>
        <dbReference type="Proteomes" id="UP000012065"/>
    </source>
</evidence>
<feature type="compositionally biased region" description="Polar residues" evidence="7">
    <location>
        <begin position="399"/>
        <end position="416"/>
    </location>
</feature>
<dbReference type="GO" id="GO:0016020">
    <property type="term" value="C:membrane"/>
    <property type="evidence" value="ECO:0007669"/>
    <property type="project" value="UniProtKB-SubCell"/>
</dbReference>
<comment type="subcellular location">
    <subcellularLocation>
        <location evidence="1">Membrane</location>
        <topology evidence="1">Multi-pass membrane protein</topology>
    </subcellularLocation>
</comment>
<evidence type="ECO:0000259" key="9">
    <source>
        <dbReference type="Pfam" id="PF00999"/>
    </source>
</evidence>
<feature type="region of interest" description="Disordered" evidence="7">
    <location>
        <begin position="392"/>
        <end position="418"/>
    </location>
</feature>
<evidence type="ECO:0000256" key="5">
    <source>
        <dbReference type="ARBA" id="ARBA00023065"/>
    </source>
</evidence>
<evidence type="ECO:0000256" key="3">
    <source>
        <dbReference type="ARBA" id="ARBA00022692"/>
    </source>
</evidence>
<dbReference type="EMBL" id="CAOJ01017016">
    <property type="protein sequence ID" value="CCO37302.1"/>
    <property type="molecule type" value="Genomic_DNA"/>
</dbReference>
<keyword evidence="2" id="KW-0813">Transport</keyword>
<evidence type="ECO:0000313" key="10">
    <source>
        <dbReference type="EMBL" id="CCO37302.1"/>
    </source>
</evidence>
<feature type="transmembrane region" description="Helical" evidence="8">
    <location>
        <begin position="51"/>
        <end position="73"/>
    </location>
</feature>
<evidence type="ECO:0000256" key="7">
    <source>
        <dbReference type="SAM" id="MobiDB-lite"/>
    </source>
</evidence>
<feature type="transmembrane region" description="Helical" evidence="8">
    <location>
        <begin position="276"/>
        <end position="293"/>
    </location>
</feature>
<accession>M5CH60</accession>
<evidence type="ECO:0000256" key="4">
    <source>
        <dbReference type="ARBA" id="ARBA00022989"/>
    </source>
</evidence>
<dbReference type="PANTHER" id="PTHR32468:SF0">
    <property type="entry name" value="K(+)_H(+) ANTIPORTER 1"/>
    <property type="match status" value="1"/>
</dbReference>
<dbReference type="InterPro" id="IPR006153">
    <property type="entry name" value="Cation/H_exchanger_TM"/>
</dbReference>
<feature type="transmembrane region" description="Helical" evidence="8">
    <location>
        <begin position="251"/>
        <end position="269"/>
    </location>
</feature>
<feature type="transmembrane region" description="Helical" evidence="8">
    <location>
        <begin position="20"/>
        <end position="39"/>
    </location>
</feature>